<dbReference type="Proteomes" id="UP000295560">
    <property type="component" value="Unassembled WGS sequence"/>
</dbReference>
<dbReference type="Pfam" id="PF00296">
    <property type="entry name" value="Bac_luciferase"/>
    <property type="match status" value="1"/>
</dbReference>
<name>A0A4R1IB29_PSEEN</name>
<dbReference type="Gene3D" id="3.20.20.30">
    <property type="entry name" value="Luciferase-like domain"/>
    <property type="match status" value="1"/>
</dbReference>
<organism evidence="3 4">
    <name type="scientific">Pseudonocardia endophytica</name>
    <dbReference type="NCBI Taxonomy" id="401976"/>
    <lineage>
        <taxon>Bacteria</taxon>
        <taxon>Bacillati</taxon>
        <taxon>Actinomycetota</taxon>
        <taxon>Actinomycetes</taxon>
        <taxon>Pseudonocardiales</taxon>
        <taxon>Pseudonocardiaceae</taxon>
        <taxon>Pseudonocardia</taxon>
    </lineage>
</organism>
<proteinExistence type="predicted"/>
<dbReference type="EMBL" id="SMFZ01000001">
    <property type="protein sequence ID" value="TCK27612.1"/>
    <property type="molecule type" value="Genomic_DNA"/>
</dbReference>
<feature type="domain" description="Luciferase-like" evidence="2">
    <location>
        <begin position="24"/>
        <end position="312"/>
    </location>
</feature>
<evidence type="ECO:0000259" key="2">
    <source>
        <dbReference type="Pfam" id="PF00296"/>
    </source>
</evidence>
<dbReference type="InterPro" id="IPR036661">
    <property type="entry name" value="Luciferase-like_sf"/>
</dbReference>
<dbReference type="OrthoDB" id="180193at2"/>
<gene>
    <name evidence="3" type="ORF">EV378_3484</name>
</gene>
<evidence type="ECO:0000313" key="4">
    <source>
        <dbReference type="Proteomes" id="UP000295560"/>
    </source>
</evidence>
<dbReference type="CDD" id="cd01097">
    <property type="entry name" value="Tetrahydromethanopterin_reductase"/>
    <property type="match status" value="1"/>
</dbReference>
<evidence type="ECO:0000313" key="3">
    <source>
        <dbReference type="EMBL" id="TCK27612.1"/>
    </source>
</evidence>
<dbReference type="GO" id="GO:0016705">
    <property type="term" value="F:oxidoreductase activity, acting on paired donors, with incorporation or reduction of molecular oxygen"/>
    <property type="evidence" value="ECO:0007669"/>
    <property type="project" value="InterPro"/>
</dbReference>
<dbReference type="AlphaFoldDB" id="A0A4R1IB29"/>
<dbReference type="PANTHER" id="PTHR43244">
    <property type="match status" value="1"/>
</dbReference>
<dbReference type="InterPro" id="IPR011251">
    <property type="entry name" value="Luciferase-like_dom"/>
</dbReference>
<protein>
    <submittedName>
        <fullName evidence="3">Coenzyme F420-dependent glucose-6-phosphate dehydrogenase</fullName>
    </submittedName>
</protein>
<dbReference type="RefSeq" id="WP_132426636.1">
    <property type="nucleotide sequence ID" value="NZ_SMFZ01000001.1"/>
</dbReference>
<dbReference type="SUPFAM" id="SSF51679">
    <property type="entry name" value="Bacterial luciferase-like"/>
    <property type="match status" value="1"/>
</dbReference>
<dbReference type="InterPro" id="IPR019945">
    <property type="entry name" value="F420_G6P_DH-rel"/>
</dbReference>
<reference evidence="3 4" key="1">
    <citation type="submission" date="2019-03" db="EMBL/GenBank/DDBJ databases">
        <title>Sequencing the genomes of 1000 actinobacteria strains.</title>
        <authorList>
            <person name="Klenk H.-P."/>
        </authorList>
    </citation>
    <scope>NUCLEOTIDE SEQUENCE [LARGE SCALE GENOMIC DNA]</scope>
    <source>
        <strain evidence="3 4">DSM 44969</strain>
    </source>
</reference>
<dbReference type="NCBIfam" id="TIGR03557">
    <property type="entry name" value="F420_G6P_family"/>
    <property type="match status" value="1"/>
</dbReference>
<keyword evidence="4" id="KW-1185">Reference proteome</keyword>
<keyword evidence="1" id="KW-0560">Oxidoreductase</keyword>
<dbReference type="PANTHER" id="PTHR43244:SF1">
    <property type="entry name" value="5,10-METHYLENETETRAHYDROMETHANOPTERIN REDUCTASE"/>
    <property type="match status" value="1"/>
</dbReference>
<accession>A0A4R1IB29</accession>
<evidence type="ECO:0000256" key="1">
    <source>
        <dbReference type="ARBA" id="ARBA00023002"/>
    </source>
</evidence>
<dbReference type="InterPro" id="IPR050564">
    <property type="entry name" value="F420-G6PD/mer"/>
</dbReference>
<comment type="caution">
    <text evidence="3">The sequence shown here is derived from an EMBL/GenBank/DDBJ whole genome shotgun (WGS) entry which is preliminary data.</text>
</comment>
<sequence>MSGTDGSTTTPPITIGYKASAEQFGSVELVEFAAEAEHRGLDLIATSDHFQPWRHHGGHAPNALTWLGAVGSRTRRAVLATSVLTPTLRYHPSIVAQAFGTLGMLCPGRVVLGIGSGEAMNETPATGQEFPGAKERRMRLAESITLMRRLWSEERVDFEGRYYRTEKATVYERPETPIPIYVAASGPLAAKLAGRVGDGFICTSGKDPELYRTLLGNVAEGATSAGRHPASLRRMIEIKVSYDRDLATAYEACRWWAALALSSEQKTGVEDPLEMERLADANADRAHTRFIVSDDPQQVIDRIGTYLDLGFTDLVLHGPGGDQRRFLEQFCTDVLPGLRERARTATPVALETAP</sequence>